<evidence type="ECO:0000313" key="2">
    <source>
        <dbReference type="Proteomes" id="UP000193240"/>
    </source>
</evidence>
<dbReference type="Proteomes" id="UP000193240">
    <property type="component" value="Unassembled WGS sequence"/>
</dbReference>
<sequence length="270" mass="30806">MRMQILHPTSKEEDAINVANIMLKATISTQSWNLLYPKSKQTPSIRDLYAMEDASYALRHFKASHKGASPLSVLENNLLCIHGIPRWGLSHAQEMTEQGGDLVNDLRLVAGKQFDKAEQSSNSHLALPFVHNVGIPLAQRLYRLKKMLKHACHSAPLADQLSADLDYIVSTEAKLAETYLPTLKDDLHRTNTAFLLRNEIKENIFSTRQLCLFKKLEKRYVNVIARVERLPDRKEREALLAVCEYERVGWAALSAHVQAKDYVSKYRKKK</sequence>
<evidence type="ECO:0000313" key="1">
    <source>
        <dbReference type="EMBL" id="OSS49664.1"/>
    </source>
</evidence>
<protein>
    <submittedName>
        <fullName evidence="1">Uncharacterized protein</fullName>
    </submittedName>
</protein>
<gene>
    <name evidence="1" type="ORF">B5807_06121</name>
</gene>
<reference evidence="1 2" key="1">
    <citation type="journal article" date="2017" name="Genome Announc.">
        <title>Genome sequence of the saprophytic ascomycete Epicoccum nigrum ICMP 19927 strain isolated from New Zealand.</title>
        <authorList>
            <person name="Fokin M."/>
            <person name="Fleetwood D."/>
            <person name="Weir B.S."/>
            <person name="Villas-Boas S.G."/>
        </authorList>
    </citation>
    <scope>NUCLEOTIDE SEQUENCE [LARGE SCALE GENOMIC DNA]</scope>
    <source>
        <strain evidence="1 2">ICMP 19927</strain>
    </source>
</reference>
<dbReference type="EMBL" id="KZ107843">
    <property type="protein sequence ID" value="OSS49664.1"/>
    <property type="molecule type" value="Genomic_DNA"/>
</dbReference>
<keyword evidence="2" id="KW-1185">Reference proteome</keyword>
<dbReference type="InParanoid" id="A0A1Y2M0I0"/>
<name>A0A1Y2M0I0_EPING</name>
<dbReference type="AlphaFoldDB" id="A0A1Y2M0I0"/>
<proteinExistence type="predicted"/>
<accession>A0A1Y2M0I0</accession>
<organism evidence="1 2">
    <name type="scientific">Epicoccum nigrum</name>
    <name type="common">Soil fungus</name>
    <name type="synonym">Epicoccum purpurascens</name>
    <dbReference type="NCBI Taxonomy" id="105696"/>
    <lineage>
        <taxon>Eukaryota</taxon>
        <taxon>Fungi</taxon>
        <taxon>Dikarya</taxon>
        <taxon>Ascomycota</taxon>
        <taxon>Pezizomycotina</taxon>
        <taxon>Dothideomycetes</taxon>
        <taxon>Pleosporomycetidae</taxon>
        <taxon>Pleosporales</taxon>
        <taxon>Pleosporineae</taxon>
        <taxon>Didymellaceae</taxon>
        <taxon>Epicoccum</taxon>
    </lineage>
</organism>